<evidence type="ECO:0000256" key="3">
    <source>
        <dbReference type="ARBA" id="ARBA00034247"/>
    </source>
</evidence>
<protein>
    <recommendedName>
        <fullName evidence="2">diguanylate cyclase</fullName>
        <ecNumber evidence="2">2.7.7.65</ecNumber>
    </recommendedName>
</protein>
<dbReference type="PROSITE" id="PS50887">
    <property type="entry name" value="GGDEF"/>
    <property type="match status" value="1"/>
</dbReference>
<feature type="transmembrane region" description="Helical" evidence="4">
    <location>
        <begin position="15"/>
        <end position="39"/>
    </location>
</feature>
<keyword evidence="7" id="KW-1185">Reference proteome</keyword>
<dbReference type="OrthoDB" id="9812260at2"/>
<evidence type="ECO:0000256" key="4">
    <source>
        <dbReference type="SAM" id="Phobius"/>
    </source>
</evidence>
<dbReference type="STRING" id="579748.TW81_17995"/>
<evidence type="ECO:0000256" key="2">
    <source>
        <dbReference type="ARBA" id="ARBA00012528"/>
    </source>
</evidence>
<dbReference type="PATRIC" id="fig|579748.3.peg.3713"/>
<proteinExistence type="predicted"/>
<feature type="transmembrane region" description="Helical" evidence="4">
    <location>
        <begin position="80"/>
        <end position="104"/>
    </location>
</feature>
<dbReference type="Proteomes" id="UP000033673">
    <property type="component" value="Unassembled WGS sequence"/>
</dbReference>
<name>A0A0F4NF27_9VIBR</name>
<dbReference type="InterPro" id="IPR043128">
    <property type="entry name" value="Rev_trsase/Diguanyl_cyclase"/>
</dbReference>
<dbReference type="NCBIfam" id="TIGR00254">
    <property type="entry name" value="GGDEF"/>
    <property type="match status" value="1"/>
</dbReference>
<dbReference type="Pfam" id="PF00990">
    <property type="entry name" value="GGDEF"/>
    <property type="match status" value="1"/>
</dbReference>
<dbReference type="EC" id="2.7.7.65" evidence="2"/>
<dbReference type="Gene3D" id="3.30.70.270">
    <property type="match status" value="1"/>
</dbReference>
<keyword evidence="4" id="KW-0472">Membrane</keyword>
<feature type="transmembrane region" description="Helical" evidence="4">
    <location>
        <begin position="51"/>
        <end position="73"/>
    </location>
</feature>
<comment type="caution">
    <text evidence="6">The sequence shown here is derived from an EMBL/GenBank/DDBJ whole genome shotgun (WGS) entry which is preliminary data.</text>
</comment>
<dbReference type="FunFam" id="3.30.70.270:FF:000001">
    <property type="entry name" value="Diguanylate cyclase domain protein"/>
    <property type="match status" value="1"/>
</dbReference>
<comment type="catalytic activity">
    <reaction evidence="3">
        <text>2 GTP = 3',3'-c-di-GMP + 2 diphosphate</text>
        <dbReference type="Rhea" id="RHEA:24898"/>
        <dbReference type="ChEBI" id="CHEBI:33019"/>
        <dbReference type="ChEBI" id="CHEBI:37565"/>
        <dbReference type="ChEBI" id="CHEBI:58805"/>
        <dbReference type="EC" id="2.7.7.65"/>
    </reaction>
</comment>
<gene>
    <name evidence="6" type="ORF">TW81_17995</name>
</gene>
<dbReference type="RefSeq" id="WP_045957129.1">
    <property type="nucleotide sequence ID" value="NZ_JXXV01000038.1"/>
</dbReference>
<dbReference type="AlphaFoldDB" id="A0A0F4NF27"/>
<dbReference type="CDD" id="cd01949">
    <property type="entry name" value="GGDEF"/>
    <property type="match status" value="1"/>
</dbReference>
<dbReference type="PANTHER" id="PTHR45138:SF9">
    <property type="entry name" value="DIGUANYLATE CYCLASE DGCM-RELATED"/>
    <property type="match status" value="1"/>
</dbReference>
<dbReference type="EMBL" id="JXXV01000038">
    <property type="protein sequence ID" value="KJY81448.1"/>
    <property type="molecule type" value="Genomic_DNA"/>
</dbReference>
<dbReference type="GO" id="GO:1902201">
    <property type="term" value="P:negative regulation of bacterial-type flagellum-dependent cell motility"/>
    <property type="evidence" value="ECO:0007669"/>
    <property type="project" value="TreeGrafter"/>
</dbReference>
<sequence length="300" mass="34460">MEEIVFNESNKNKSFVIKFAMACTLLVSISIVVALNIIFTNPIENILSENYGYIFEFLVLVLLIVIFSIIQVTPLNRKNYLTISIGLIIWIISCTIDFMDEIFYQPLWLSVWGEDLLRSIGMIICIVGLHRLVKSVKRYISEIKRLAIYDDLTDLPNRRFFKEVLSRYENMRLTMIIIDLDHFKSVNDTYGHEKGDTVLRAFGKLLSSMNLPNSMSARLGGEEFAVFIETHDRTLIDNYISQLLVRSRSISISKDQHLTVSAGISLKTEKESAHHAMKRADSALYIAKGNGRNRYEWSSE</sequence>
<keyword evidence="4" id="KW-1133">Transmembrane helix</keyword>
<dbReference type="SUPFAM" id="SSF55073">
    <property type="entry name" value="Nucleotide cyclase"/>
    <property type="match status" value="1"/>
</dbReference>
<evidence type="ECO:0000256" key="1">
    <source>
        <dbReference type="ARBA" id="ARBA00001946"/>
    </source>
</evidence>
<dbReference type="GO" id="GO:0052621">
    <property type="term" value="F:diguanylate cyclase activity"/>
    <property type="evidence" value="ECO:0007669"/>
    <property type="project" value="UniProtKB-EC"/>
</dbReference>
<dbReference type="InterPro" id="IPR000160">
    <property type="entry name" value="GGDEF_dom"/>
</dbReference>
<reference evidence="6 7" key="1">
    <citation type="journal article" date="2015" name="BMC Genomics">
        <title>Genome mining reveals unlocked bioactive potential of marine Gram-negative bacteria.</title>
        <authorList>
            <person name="Machado H."/>
            <person name="Sonnenschein E.C."/>
            <person name="Melchiorsen J."/>
            <person name="Gram L."/>
        </authorList>
    </citation>
    <scope>NUCLEOTIDE SEQUENCE [LARGE SCALE GENOMIC DNA]</scope>
    <source>
        <strain evidence="6 7">S2757</strain>
    </source>
</reference>
<dbReference type="SMART" id="SM00267">
    <property type="entry name" value="GGDEF"/>
    <property type="match status" value="1"/>
</dbReference>
<dbReference type="GO" id="GO:0005886">
    <property type="term" value="C:plasma membrane"/>
    <property type="evidence" value="ECO:0007669"/>
    <property type="project" value="TreeGrafter"/>
</dbReference>
<comment type="cofactor">
    <cofactor evidence="1">
        <name>Mg(2+)</name>
        <dbReference type="ChEBI" id="CHEBI:18420"/>
    </cofactor>
</comment>
<accession>A0A0F4NF27</accession>
<evidence type="ECO:0000313" key="6">
    <source>
        <dbReference type="EMBL" id="KJY81448.1"/>
    </source>
</evidence>
<dbReference type="GO" id="GO:0043709">
    <property type="term" value="P:cell adhesion involved in single-species biofilm formation"/>
    <property type="evidence" value="ECO:0007669"/>
    <property type="project" value="TreeGrafter"/>
</dbReference>
<keyword evidence="4" id="KW-0812">Transmembrane</keyword>
<organism evidence="6 7">
    <name type="scientific">Vibrio galatheae</name>
    <dbReference type="NCBI Taxonomy" id="579748"/>
    <lineage>
        <taxon>Bacteria</taxon>
        <taxon>Pseudomonadati</taxon>
        <taxon>Pseudomonadota</taxon>
        <taxon>Gammaproteobacteria</taxon>
        <taxon>Vibrionales</taxon>
        <taxon>Vibrionaceae</taxon>
        <taxon>Vibrio</taxon>
    </lineage>
</organism>
<dbReference type="InterPro" id="IPR050469">
    <property type="entry name" value="Diguanylate_Cyclase"/>
</dbReference>
<dbReference type="InterPro" id="IPR029787">
    <property type="entry name" value="Nucleotide_cyclase"/>
</dbReference>
<dbReference type="PANTHER" id="PTHR45138">
    <property type="entry name" value="REGULATORY COMPONENTS OF SENSORY TRANSDUCTION SYSTEM"/>
    <property type="match status" value="1"/>
</dbReference>
<evidence type="ECO:0000313" key="7">
    <source>
        <dbReference type="Proteomes" id="UP000033673"/>
    </source>
</evidence>
<evidence type="ECO:0000259" key="5">
    <source>
        <dbReference type="PROSITE" id="PS50887"/>
    </source>
</evidence>
<feature type="domain" description="GGDEF" evidence="5">
    <location>
        <begin position="171"/>
        <end position="300"/>
    </location>
</feature>